<name>A0A251P4M1_PRUPE</name>
<keyword evidence="3" id="KW-1185">Reference proteome</keyword>
<evidence type="ECO:0000256" key="1">
    <source>
        <dbReference type="SAM" id="MobiDB-lite"/>
    </source>
</evidence>
<organism evidence="2 3">
    <name type="scientific">Prunus persica</name>
    <name type="common">Peach</name>
    <name type="synonym">Amygdalus persica</name>
    <dbReference type="NCBI Taxonomy" id="3760"/>
    <lineage>
        <taxon>Eukaryota</taxon>
        <taxon>Viridiplantae</taxon>
        <taxon>Streptophyta</taxon>
        <taxon>Embryophyta</taxon>
        <taxon>Tracheophyta</taxon>
        <taxon>Spermatophyta</taxon>
        <taxon>Magnoliopsida</taxon>
        <taxon>eudicotyledons</taxon>
        <taxon>Gunneridae</taxon>
        <taxon>Pentapetalae</taxon>
        <taxon>rosids</taxon>
        <taxon>fabids</taxon>
        <taxon>Rosales</taxon>
        <taxon>Rosaceae</taxon>
        <taxon>Amygdaloideae</taxon>
        <taxon>Amygdaleae</taxon>
        <taxon>Prunus</taxon>
    </lineage>
</organism>
<accession>A0A251P4M1</accession>
<proteinExistence type="predicted"/>
<evidence type="ECO:0000313" key="2">
    <source>
        <dbReference type="EMBL" id="ONI06493.1"/>
    </source>
</evidence>
<dbReference type="Gramene" id="ONI06493">
    <property type="protein sequence ID" value="ONI06493"/>
    <property type="gene ID" value="PRUPE_5G064400"/>
</dbReference>
<feature type="compositionally biased region" description="Pro residues" evidence="1">
    <location>
        <begin position="1"/>
        <end position="12"/>
    </location>
</feature>
<feature type="region of interest" description="Disordered" evidence="1">
    <location>
        <begin position="1"/>
        <end position="69"/>
    </location>
</feature>
<dbReference type="AlphaFoldDB" id="A0A251P4M1"/>
<evidence type="ECO:0000313" key="3">
    <source>
        <dbReference type="Proteomes" id="UP000006882"/>
    </source>
</evidence>
<feature type="compositionally biased region" description="Polar residues" evidence="1">
    <location>
        <begin position="14"/>
        <end position="28"/>
    </location>
</feature>
<dbReference type="Proteomes" id="UP000006882">
    <property type="component" value="Chromosome G5"/>
</dbReference>
<reference evidence="2 3" key="1">
    <citation type="journal article" date="2013" name="Nat. Genet.">
        <title>The high-quality draft genome of peach (Prunus persica) identifies unique patterns of genetic diversity, domestication and genome evolution.</title>
        <authorList>
            <consortium name="International Peach Genome Initiative"/>
            <person name="Verde I."/>
            <person name="Abbott A.G."/>
            <person name="Scalabrin S."/>
            <person name="Jung S."/>
            <person name="Shu S."/>
            <person name="Marroni F."/>
            <person name="Zhebentyayeva T."/>
            <person name="Dettori M.T."/>
            <person name="Grimwood J."/>
            <person name="Cattonaro F."/>
            <person name="Zuccolo A."/>
            <person name="Rossini L."/>
            <person name="Jenkins J."/>
            <person name="Vendramin E."/>
            <person name="Meisel L.A."/>
            <person name="Decroocq V."/>
            <person name="Sosinski B."/>
            <person name="Prochnik S."/>
            <person name="Mitros T."/>
            <person name="Policriti A."/>
            <person name="Cipriani G."/>
            <person name="Dondini L."/>
            <person name="Ficklin S."/>
            <person name="Goodstein D.M."/>
            <person name="Xuan P."/>
            <person name="Del Fabbro C."/>
            <person name="Aramini V."/>
            <person name="Copetti D."/>
            <person name="Gonzalez S."/>
            <person name="Horner D.S."/>
            <person name="Falchi R."/>
            <person name="Lucas S."/>
            <person name="Mica E."/>
            <person name="Maldonado J."/>
            <person name="Lazzari B."/>
            <person name="Bielenberg D."/>
            <person name="Pirona R."/>
            <person name="Miculan M."/>
            <person name="Barakat A."/>
            <person name="Testolin R."/>
            <person name="Stella A."/>
            <person name="Tartarini S."/>
            <person name="Tonutti P."/>
            <person name="Arus P."/>
            <person name="Orellana A."/>
            <person name="Wells C."/>
            <person name="Main D."/>
            <person name="Vizzotto G."/>
            <person name="Silva H."/>
            <person name="Salamini F."/>
            <person name="Schmutz J."/>
            <person name="Morgante M."/>
            <person name="Rokhsar D.S."/>
        </authorList>
    </citation>
    <scope>NUCLEOTIDE SEQUENCE [LARGE SCALE GENOMIC DNA]</scope>
    <source>
        <strain evidence="3">cv. Nemared</strain>
    </source>
</reference>
<sequence>MSSMPPLQPPSLPNQIPTTRTHTQNNPTKPKIQVDLGTNLNSPPPKLHLLYNPIKLSPQGEQQARRGRD</sequence>
<dbReference type="EMBL" id="CM007655">
    <property type="protein sequence ID" value="ONI06493.1"/>
    <property type="molecule type" value="Genomic_DNA"/>
</dbReference>
<gene>
    <name evidence="2" type="ORF">PRUPE_5G064400</name>
</gene>
<protein>
    <submittedName>
        <fullName evidence="2">Uncharacterized protein</fullName>
    </submittedName>
</protein>